<reference evidence="2" key="1">
    <citation type="submission" date="2017-05" db="UniProtKB">
        <authorList>
            <consortium name="EnsemblMetazoa"/>
        </authorList>
    </citation>
    <scope>IDENTIFICATION</scope>
</reference>
<dbReference type="PANTHER" id="PTHR47510:SF3">
    <property type="entry name" value="ENDO_EXONUCLEASE_PHOSPHATASE DOMAIN-CONTAINING PROTEIN"/>
    <property type="match status" value="1"/>
</dbReference>
<dbReference type="InParanoid" id="A0A1X7U1G9"/>
<feature type="domain" description="Reverse transcriptase" evidence="1">
    <location>
        <begin position="250"/>
        <end position="459"/>
    </location>
</feature>
<dbReference type="PANTHER" id="PTHR47510">
    <property type="entry name" value="REVERSE TRANSCRIPTASE DOMAIN-CONTAINING PROTEIN"/>
    <property type="match status" value="1"/>
</dbReference>
<evidence type="ECO:0000259" key="1">
    <source>
        <dbReference type="PROSITE" id="PS50878"/>
    </source>
</evidence>
<dbReference type="STRING" id="400682.A0A1X7U1G9"/>
<dbReference type="eggNOG" id="KOG1075">
    <property type="taxonomic scope" value="Eukaryota"/>
</dbReference>
<dbReference type="AlphaFoldDB" id="A0A1X7U1G9"/>
<dbReference type="OMA" id="RHEDPEN"/>
<dbReference type="InterPro" id="IPR000477">
    <property type="entry name" value="RT_dom"/>
</dbReference>
<organism evidence="2">
    <name type="scientific">Amphimedon queenslandica</name>
    <name type="common">Sponge</name>
    <dbReference type="NCBI Taxonomy" id="400682"/>
    <lineage>
        <taxon>Eukaryota</taxon>
        <taxon>Metazoa</taxon>
        <taxon>Porifera</taxon>
        <taxon>Demospongiae</taxon>
        <taxon>Heteroscleromorpha</taxon>
        <taxon>Haplosclerida</taxon>
        <taxon>Niphatidae</taxon>
        <taxon>Amphimedon</taxon>
    </lineage>
</organism>
<accession>A0A1X7U1G9</accession>
<dbReference type="SUPFAM" id="SSF56672">
    <property type="entry name" value="DNA/RNA polymerases"/>
    <property type="match status" value="1"/>
</dbReference>
<protein>
    <recommendedName>
        <fullName evidence="1">Reverse transcriptase domain-containing protein</fullName>
    </recommendedName>
</protein>
<sequence>MPRPSSYSRPRSFSNYSKSDFDSMNVFLQEYDFTACMLSSDVDEIWSILKSALSEAVSHFSPSVTSRTRSHPKWFTPETRHKINRLHSLRRRHHRRPTWDTGERINKQEQDLLDHISAAKTTYESNLVSNSSPTNTSILSNYIKSITQTHSLPPVMFLDHLSFSDDVGKANPFNNYFYSVFSTFTSNNILSADTSPVDYLSNISFSAMDVYQALIKLDTSKAMGIDCVSPHILKNCAIALHIPIHHLFAQSLLYGKLPWEWKIHLITPVFKSGDRSSVKNYRPISLLCSLSKVLERLVFDQMILFLSPSISISQFGFLKGKSTQQQLLLMVNLISNNLDKNMATDIAYLDLQKAFDTVPHELLLNKLQSLGISGLLFTWLSDYLFNRTQVVSVNGALSTSLDVLSGVPQGSILGPLLFLLFINDLPASVKHSLYFLQTTPSVLFHAIPHLSATKTFRKT</sequence>
<dbReference type="OrthoDB" id="416454at2759"/>
<name>A0A1X7U1G9_AMPQE</name>
<dbReference type="Pfam" id="PF00078">
    <property type="entry name" value="RVT_1"/>
    <property type="match status" value="1"/>
</dbReference>
<evidence type="ECO:0000313" key="2">
    <source>
        <dbReference type="EnsemblMetazoa" id="Aqu2.1.21362_001"/>
    </source>
</evidence>
<proteinExistence type="predicted"/>
<dbReference type="CDD" id="cd01650">
    <property type="entry name" value="RT_nLTR_like"/>
    <property type="match status" value="1"/>
</dbReference>
<dbReference type="InterPro" id="IPR043502">
    <property type="entry name" value="DNA/RNA_pol_sf"/>
</dbReference>
<dbReference type="PROSITE" id="PS50878">
    <property type="entry name" value="RT_POL"/>
    <property type="match status" value="1"/>
</dbReference>
<dbReference type="EnsemblMetazoa" id="Aqu2.1.21362_001">
    <property type="protein sequence ID" value="Aqu2.1.21362_001"/>
    <property type="gene ID" value="Aqu2.1.21362"/>
</dbReference>